<feature type="non-terminal residue" evidence="1">
    <location>
        <position position="1"/>
    </location>
</feature>
<evidence type="ECO:0000313" key="2">
    <source>
        <dbReference type="Proteomes" id="UP000663823"/>
    </source>
</evidence>
<sequence>MNFLVNALERRVGFDINGDGYLGGG</sequence>
<dbReference type="EMBL" id="CAJOAX010003322">
    <property type="protein sequence ID" value="CAF3847811.1"/>
    <property type="molecule type" value="Genomic_DNA"/>
</dbReference>
<accession>A0A819ED43</accession>
<gene>
    <name evidence="1" type="ORF">OTI717_LOCUS20984</name>
</gene>
<organism evidence="1 2">
    <name type="scientific">Rotaria sordida</name>
    <dbReference type="NCBI Taxonomy" id="392033"/>
    <lineage>
        <taxon>Eukaryota</taxon>
        <taxon>Metazoa</taxon>
        <taxon>Spiralia</taxon>
        <taxon>Gnathifera</taxon>
        <taxon>Rotifera</taxon>
        <taxon>Eurotatoria</taxon>
        <taxon>Bdelloidea</taxon>
        <taxon>Philodinida</taxon>
        <taxon>Philodinidae</taxon>
        <taxon>Rotaria</taxon>
    </lineage>
</organism>
<reference evidence="1" key="1">
    <citation type="submission" date="2021-02" db="EMBL/GenBank/DDBJ databases">
        <authorList>
            <person name="Nowell W R."/>
        </authorList>
    </citation>
    <scope>NUCLEOTIDE SEQUENCE</scope>
</reference>
<comment type="caution">
    <text evidence="1">The sequence shown here is derived from an EMBL/GenBank/DDBJ whole genome shotgun (WGS) entry which is preliminary data.</text>
</comment>
<evidence type="ECO:0000313" key="1">
    <source>
        <dbReference type="EMBL" id="CAF3847811.1"/>
    </source>
</evidence>
<proteinExistence type="predicted"/>
<dbReference type="AlphaFoldDB" id="A0A819ED43"/>
<protein>
    <submittedName>
        <fullName evidence="1">Uncharacterized protein</fullName>
    </submittedName>
</protein>
<name>A0A819ED43_9BILA</name>
<dbReference type="Proteomes" id="UP000663823">
    <property type="component" value="Unassembled WGS sequence"/>
</dbReference>